<comment type="caution">
    <text evidence="2">The sequence shown here is derived from an EMBL/GenBank/DDBJ whole genome shotgun (WGS) entry which is preliminary data.</text>
</comment>
<reference evidence="2" key="2">
    <citation type="journal article" date="2024" name="Plant">
        <title>Genomic evolution and insights into agronomic trait innovations of Sesamum species.</title>
        <authorList>
            <person name="Miao H."/>
            <person name="Wang L."/>
            <person name="Qu L."/>
            <person name="Liu H."/>
            <person name="Sun Y."/>
            <person name="Le M."/>
            <person name="Wang Q."/>
            <person name="Wei S."/>
            <person name="Zheng Y."/>
            <person name="Lin W."/>
            <person name="Duan Y."/>
            <person name="Cao H."/>
            <person name="Xiong S."/>
            <person name="Wang X."/>
            <person name="Wei L."/>
            <person name="Li C."/>
            <person name="Ma Q."/>
            <person name="Ju M."/>
            <person name="Zhao R."/>
            <person name="Li G."/>
            <person name="Mu C."/>
            <person name="Tian Q."/>
            <person name="Mei H."/>
            <person name="Zhang T."/>
            <person name="Gao T."/>
            <person name="Zhang H."/>
        </authorList>
    </citation>
    <scope>NUCLEOTIDE SEQUENCE</scope>
    <source>
        <strain evidence="2">G01</strain>
    </source>
</reference>
<evidence type="ECO:0000313" key="2">
    <source>
        <dbReference type="EMBL" id="KAL0287039.1"/>
    </source>
</evidence>
<sequence>MRPWYPAYSILERGPPCQGIMEHLPQSRHVGAVGQRSLSQRRINLGLATEEGRFTTPPAACRNPQQNC</sequence>
<accession>A0AAW2IXA5</accession>
<name>A0AAW2IXA5_9LAMI</name>
<protein>
    <submittedName>
        <fullName evidence="2">Uncharacterized protein</fullName>
    </submittedName>
</protein>
<reference evidence="2" key="1">
    <citation type="submission" date="2020-06" db="EMBL/GenBank/DDBJ databases">
        <authorList>
            <person name="Li T."/>
            <person name="Hu X."/>
            <person name="Zhang T."/>
            <person name="Song X."/>
            <person name="Zhang H."/>
            <person name="Dai N."/>
            <person name="Sheng W."/>
            <person name="Hou X."/>
            <person name="Wei L."/>
        </authorList>
    </citation>
    <scope>NUCLEOTIDE SEQUENCE</scope>
    <source>
        <strain evidence="2">G01</strain>
        <tissue evidence="2">Leaf</tissue>
    </source>
</reference>
<dbReference type="AlphaFoldDB" id="A0AAW2IXA5"/>
<feature type="region of interest" description="Disordered" evidence="1">
    <location>
        <begin position="49"/>
        <end position="68"/>
    </location>
</feature>
<dbReference type="EMBL" id="JACGWK010001506">
    <property type="protein sequence ID" value="KAL0287039.1"/>
    <property type="molecule type" value="Genomic_DNA"/>
</dbReference>
<evidence type="ECO:0000256" key="1">
    <source>
        <dbReference type="SAM" id="MobiDB-lite"/>
    </source>
</evidence>
<gene>
    <name evidence="2" type="ORF">Sangu_2709200</name>
</gene>
<organism evidence="2">
    <name type="scientific">Sesamum angustifolium</name>
    <dbReference type="NCBI Taxonomy" id="2727405"/>
    <lineage>
        <taxon>Eukaryota</taxon>
        <taxon>Viridiplantae</taxon>
        <taxon>Streptophyta</taxon>
        <taxon>Embryophyta</taxon>
        <taxon>Tracheophyta</taxon>
        <taxon>Spermatophyta</taxon>
        <taxon>Magnoliopsida</taxon>
        <taxon>eudicotyledons</taxon>
        <taxon>Gunneridae</taxon>
        <taxon>Pentapetalae</taxon>
        <taxon>asterids</taxon>
        <taxon>lamiids</taxon>
        <taxon>Lamiales</taxon>
        <taxon>Pedaliaceae</taxon>
        <taxon>Sesamum</taxon>
    </lineage>
</organism>
<proteinExistence type="predicted"/>